<reference evidence="1 2" key="1">
    <citation type="submission" date="2024-12" db="EMBL/GenBank/DDBJ databases">
        <title>The unique morphological basis and parallel evolutionary history of personate flowers in Penstemon.</title>
        <authorList>
            <person name="Depatie T.H."/>
            <person name="Wessinger C.A."/>
        </authorList>
    </citation>
    <scope>NUCLEOTIDE SEQUENCE [LARGE SCALE GENOMIC DNA]</scope>
    <source>
        <strain evidence="1">WTNN_2</strain>
        <tissue evidence="1">Leaf</tissue>
    </source>
</reference>
<dbReference type="Proteomes" id="UP001634393">
    <property type="component" value="Unassembled WGS sequence"/>
</dbReference>
<organism evidence="1 2">
    <name type="scientific">Penstemon smallii</name>
    <dbReference type="NCBI Taxonomy" id="265156"/>
    <lineage>
        <taxon>Eukaryota</taxon>
        <taxon>Viridiplantae</taxon>
        <taxon>Streptophyta</taxon>
        <taxon>Embryophyta</taxon>
        <taxon>Tracheophyta</taxon>
        <taxon>Spermatophyta</taxon>
        <taxon>Magnoliopsida</taxon>
        <taxon>eudicotyledons</taxon>
        <taxon>Gunneridae</taxon>
        <taxon>Pentapetalae</taxon>
        <taxon>asterids</taxon>
        <taxon>lamiids</taxon>
        <taxon>Lamiales</taxon>
        <taxon>Plantaginaceae</taxon>
        <taxon>Cheloneae</taxon>
        <taxon>Penstemon</taxon>
    </lineage>
</organism>
<dbReference type="AlphaFoldDB" id="A0ABD3TNE0"/>
<dbReference type="PANTHER" id="PTHR37763:SF1">
    <property type="entry name" value="EXOSOME COMPLEX EXONUCLEASE"/>
    <property type="match status" value="1"/>
</dbReference>
<comment type="caution">
    <text evidence="1">The sequence shown here is derived from an EMBL/GenBank/DDBJ whole genome shotgun (WGS) entry which is preliminary data.</text>
</comment>
<protein>
    <submittedName>
        <fullName evidence="1">Uncharacterized protein</fullName>
    </submittedName>
</protein>
<proteinExistence type="predicted"/>
<name>A0ABD3TNE0_9LAMI</name>
<sequence>MRSDPQMACKHVKNFIFGEKYFKNRVIHQRQLCYNSTGEESHDQEEDILPSEWYEKAFSKMMKWSHTLKEVDLIGGRLVNVNDHSRVFDDKLEHKLHTFKSIARVFIGLPSMQETIRKNMVTSFANTQYTEFQCFSKRREREPLSVNSLTKVADIMSISAQQRKVVRHTICPQVTQHKIWTGALEEILNRLKSEIKVLIHRHPSKEIRLSHQIVINCLKILQTAISYDHESTSWMRLKPTKGEDSSPSPKWEDVLEMSIDLINCLSEEKELTFHILKLEAMKEGLYQIKDVLMDKNIGYKETRYQEHLVQKRLTKTLGHSSKCLYTLLLYYLYGSVGDIEVDVRGGVHVVGRGSKVCLYMGKILTSDEENVVLNGLKELDRALGLFKFVWEASGTKGDFEVQGHLWCVGAENRSVQYRGNVYLIHGIHL</sequence>
<evidence type="ECO:0000313" key="1">
    <source>
        <dbReference type="EMBL" id="KAL3838599.1"/>
    </source>
</evidence>
<keyword evidence="2" id="KW-1185">Reference proteome</keyword>
<accession>A0ABD3TNE0</accession>
<evidence type="ECO:0000313" key="2">
    <source>
        <dbReference type="Proteomes" id="UP001634393"/>
    </source>
</evidence>
<dbReference type="EMBL" id="JBJXBP010000003">
    <property type="protein sequence ID" value="KAL3838599.1"/>
    <property type="molecule type" value="Genomic_DNA"/>
</dbReference>
<gene>
    <name evidence="1" type="ORF">ACJIZ3_023190</name>
</gene>
<dbReference type="PANTHER" id="PTHR37763">
    <property type="entry name" value="EXOSOME COMPLEX EXONUCLEASE"/>
    <property type="match status" value="1"/>
</dbReference>